<dbReference type="RefSeq" id="WP_168547087.1">
    <property type="nucleotide sequence ID" value="NZ_BAAAKS010000036.1"/>
</dbReference>
<comment type="caution">
    <text evidence="6">The sequence shown here is derived from an EMBL/GenBank/DDBJ whole genome shotgun (WGS) entry which is preliminary data.</text>
</comment>
<keyword evidence="3" id="KW-0804">Transcription</keyword>
<dbReference type="InterPro" id="IPR050109">
    <property type="entry name" value="HTH-type_TetR-like_transc_reg"/>
</dbReference>
<dbReference type="InterPro" id="IPR023851">
    <property type="entry name" value="Tscrpt_reg_TetR-type"/>
</dbReference>
<keyword evidence="7" id="KW-1185">Reference proteome</keyword>
<protein>
    <submittedName>
        <fullName evidence="6">Mycofactocin system transcriptional regulator</fullName>
    </submittedName>
</protein>
<evidence type="ECO:0000256" key="4">
    <source>
        <dbReference type="PROSITE-ProRule" id="PRU00335"/>
    </source>
</evidence>
<evidence type="ECO:0000313" key="6">
    <source>
        <dbReference type="EMBL" id="NKY20112.1"/>
    </source>
</evidence>
<accession>A0A846X7F1</accession>
<feature type="DNA-binding region" description="H-T-H motif" evidence="4">
    <location>
        <begin position="39"/>
        <end position="58"/>
    </location>
</feature>
<dbReference type="EMBL" id="JAAXOQ010000026">
    <property type="protein sequence ID" value="NKY20112.1"/>
    <property type="molecule type" value="Genomic_DNA"/>
</dbReference>
<organism evidence="6 7">
    <name type="scientific">Tsukamurella spumae</name>
    <dbReference type="NCBI Taxonomy" id="44753"/>
    <lineage>
        <taxon>Bacteria</taxon>
        <taxon>Bacillati</taxon>
        <taxon>Actinomycetota</taxon>
        <taxon>Actinomycetes</taxon>
        <taxon>Mycobacteriales</taxon>
        <taxon>Tsukamurellaceae</taxon>
        <taxon>Tsukamurella</taxon>
    </lineage>
</organism>
<dbReference type="GO" id="GO:0000976">
    <property type="term" value="F:transcription cis-regulatory region binding"/>
    <property type="evidence" value="ECO:0007669"/>
    <property type="project" value="TreeGrafter"/>
</dbReference>
<dbReference type="InterPro" id="IPR009057">
    <property type="entry name" value="Homeodomain-like_sf"/>
</dbReference>
<dbReference type="Gene3D" id="1.10.10.60">
    <property type="entry name" value="Homeodomain-like"/>
    <property type="match status" value="1"/>
</dbReference>
<dbReference type="GO" id="GO:0003700">
    <property type="term" value="F:DNA-binding transcription factor activity"/>
    <property type="evidence" value="ECO:0007669"/>
    <property type="project" value="TreeGrafter"/>
</dbReference>
<reference evidence="6 7" key="1">
    <citation type="submission" date="2020-04" db="EMBL/GenBank/DDBJ databases">
        <title>MicrobeNet Type strains.</title>
        <authorList>
            <person name="Nicholson A.C."/>
        </authorList>
    </citation>
    <scope>NUCLEOTIDE SEQUENCE [LARGE SCALE GENOMIC DNA]</scope>
    <source>
        <strain evidence="6 7">DSM 44113</strain>
    </source>
</reference>
<dbReference type="PROSITE" id="PS50977">
    <property type="entry name" value="HTH_TETR_2"/>
    <property type="match status" value="1"/>
</dbReference>
<evidence type="ECO:0000256" key="3">
    <source>
        <dbReference type="ARBA" id="ARBA00023163"/>
    </source>
</evidence>
<keyword evidence="1" id="KW-0805">Transcription regulation</keyword>
<sequence length="219" mass="23788">MASGGRSGPLGGRPSATTRGRLSAIAVDLFIENGFDETSIDEIAAAAGIARRTLFRYYPSKNSLAWGEFDDHLEGLRGLLDEAAGTGTLGTQLRDAIVAFNQVPESEREHHRRRMRLLLSVPALQAHSMIMYADWRQVIAEHVARHLGVAVSDHAPQTIAWMALGVALAAYDQWLEQPDSELEVLLTTGCELLIDGVQHTDAEAAPPREAGRDAPAQSR</sequence>
<dbReference type="InterPro" id="IPR041347">
    <property type="entry name" value="MftR_C"/>
</dbReference>
<keyword evidence="2 4" id="KW-0238">DNA-binding</keyword>
<dbReference type="Gene3D" id="1.10.357.10">
    <property type="entry name" value="Tetracycline Repressor, domain 2"/>
    <property type="match status" value="1"/>
</dbReference>
<evidence type="ECO:0000256" key="2">
    <source>
        <dbReference type="ARBA" id="ARBA00023125"/>
    </source>
</evidence>
<gene>
    <name evidence="6" type="primary">mftR</name>
    <name evidence="6" type="ORF">HF999_17265</name>
</gene>
<dbReference type="PRINTS" id="PR00455">
    <property type="entry name" value="HTHTETR"/>
</dbReference>
<dbReference type="AlphaFoldDB" id="A0A846X7F1"/>
<feature type="domain" description="HTH tetR-type" evidence="5">
    <location>
        <begin position="16"/>
        <end position="76"/>
    </location>
</feature>
<dbReference type="Pfam" id="PF17754">
    <property type="entry name" value="TetR_C_14"/>
    <property type="match status" value="1"/>
</dbReference>
<dbReference type="Pfam" id="PF00440">
    <property type="entry name" value="TetR_N"/>
    <property type="match status" value="1"/>
</dbReference>
<dbReference type="Proteomes" id="UP000582646">
    <property type="component" value="Unassembled WGS sequence"/>
</dbReference>
<dbReference type="SUPFAM" id="SSF46689">
    <property type="entry name" value="Homeodomain-like"/>
    <property type="match status" value="1"/>
</dbReference>
<evidence type="ECO:0000259" key="5">
    <source>
        <dbReference type="PROSITE" id="PS50977"/>
    </source>
</evidence>
<name>A0A846X7F1_9ACTN</name>
<dbReference type="NCBIfam" id="TIGR03968">
    <property type="entry name" value="mycofact_TetR"/>
    <property type="match status" value="1"/>
</dbReference>
<dbReference type="PANTHER" id="PTHR30055">
    <property type="entry name" value="HTH-TYPE TRANSCRIPTIONAL REGULATOR RUTR"/>
    <property type="match status" value="1"/>
</dbReference>
<proteinExistence type="predicted"/>
<evidence type="ECO:0000313" key="7">
    <source>
        <dbReference type="Proteomes" id="UP000582646"/>
    </source>
</evidence>
<evidence type="ECO:0000256" key="1">
    <source>
        <dbReference type="ARBA" id="ARBA00023015"/>
    </source>
</evidence>
<dbReference type="InterPro" id="IPR001647">
    <property type="entry name" value="HTH_TetR"/>
</dbReference>
<dbReference type="PANTHER" id="PTHR30055:SF238">
    <property type="entry name" value="MYCOFACTOCIN BIOSYNTHESIS TRANSCRIPTIONAL REGULATOR MFTR-RELATED"/>
    <property type="match status" value="1"/>
</dbReference>